<reference evidence="2 3" key="1">
    <citation type="submission" date="2023-05" db="EMBL/GenBank/DDBJ databases">
        <authorList>
            <person name="Gao F."/>
        </authorList>
    </citation>
    <scope>NUCLEOTIDE SEQUENCE [LARGE SCALE GENOMIC DNA]</scope>
    <source>
        <strain evidence="2 3">MIMF12</strain>
    </source>
</reference>
<proteinExistence type="predicted"/>
<accession>A0ABT7JCT3</accession>
<sequence>MSESTGLLNGRWRGKKLRQYGFLGLTNLHEFCQQYGIDLSEVDIYEEEPKPPRAPAVEKAQEDAPPLGDPPYGVWLNWPGIFSTGGTGTALSFPSLEAAQAWIEQEDLNPEAVQVRSLGEG</sequence>
<evidence type="ECO:0000313" key="3">
    <source>
        <dbReference type="Proteomes" id="UP001302059"/>
    </source>
</evidence>
<evidence type="ECO:0000313" key="2">
    <source>
        <dbReference type="EMBL" id="MDL2342846.1"/>
    </source>
</evidence>
<keyword evidence="3" id="KW-1185">Reference proteome</keyword>
<dbReference type="Proteomes" id="UP001302059">
    <property type="component" value="Unassembled WGS sequence"/>
</dbReference>
<evidence type="ECO:0000256" key="1">
    <source>
        <dbReference type="SAM" id="MobiDB-lite"/>
    </source>
</evidence>
<comment type="caution">
    <text evidence="2">The sequence shown here is derived from an EMBL/GenBank/DDBJ whole genome shotgun (WGS) entry which is preliminary data.</text>
</comment>
<protein>
    <submittedName>
        <fullName evidence="2">Uncharacterized protein</fullName>
    </submittedName>
</protein>
<dbReference type="EMBL" id="JASNGB010000006">
    <property type="protein sequence ID" value="MDL2342846.1"/>
    <property type="molecule type" value="Genomic_DNA"/>
</dbReference>
<gene>
    <name evidence="2" type="ORF">QOL99_01655</name>
</gene>
<feature type="region of interest" description="Disordered" evidence="1">
    <location>
        <begin position="47"/>
        <end position="68"/>
    </location>
</feature>
<dbReference type="RefSeq" id="WP_285520876.1">
    <property type="nucleotide sequence ID" value="NZ_JASNGB010000006.1"/>
</dbReference>
<organism evidence="2 3">
    <name type="scientific">Deinococcus rhizophilus</name>
    <dbReference type="NCBI Taxonomy" id="3049544"/>
    <lineage>
        <taxon>Bacteria</taxon>
        <taxon>Thermotogati</taxon>
        <taxon>Deinococcota</taxon>
        <taxon>Deinococci</taxon>
        <taxon>Deinococcales</taxon>
        <taxon>Deinococcaceae</taxon>
        <taxon>Deinococcus</taxon>
    </lineage>
</organism>
<name>A0ABT7JCT3_9DEIO</name>